<dbReference type="RefSeq" id="WP_092998324.1">
    <property type="nucleotide sequence ID" value="NZ_FMWD01000009.1"/>
</dbReference>
<gene>
    <name evidence="1" type="ORF">SAMN03097708_02760</name>
</gene>
<reference evidence="1 2" key="1">
    <citation type="submission" date="2016-10" db="EMBL/GenBank/DDBJ databases">
        <authorList>
            <person name="de Groot N.N."/>
        </authorList>
    </citation>
    <scope>NUCLEOTIDE SEQUENCE [LARGE SCALE GENOMIC DNA]</scope>
    <source>
        <strain evidence="1 2">HLD2</strain>
    </source>
</reference>
<dbReference type="STRING" id="415747.SAMN03097708_02760"/>
<evidence type="ECO:0000313" key="2">
    <source>
        <dbReference type="Proteomes" id="UP000199648"/>
    </source>
</evidence>
<dbReference type="InterPro" id="IPR029151">
    <property type="entry name" value="Sensor-like_sf"/>
</dbReference>
<dbReference type="CDD" id="cd18773">
    <property type="entry name" value="PDC1_HK_sensor"/>
    <property type="match status" value="1"/>
</dbReference>
<sequence length="324" mass="36985">MSSSLQKSVKHQREKLTALLGKPMFALAQHCAERMEDRKALELLLTENLPELSWCKHIYVLNSDGSQITDNITREGHDPVHFGRDRSDRPYMQGIVGTTDFKLSDAYISRNKKRPSLTAIQVIRNAEGERIGFLGADYDLRELPDTEALYQEPDDWQQIKGDPAIRGGMFLQQRVESKMDAHLDEVLPLMKELVLEHGVFHGKLHFSSSRATIWLTDDPYSYRILSFEAITDPDICLAYPRRPYTPRAIVPKRNVMPIFEMFRTLRFADETVYLRSGSLNVCNGMVALNFSCDGTHYMRFDEFLSKGIDFWFGGVLAPGASCPE</sequence>
<dbReference type="EMBL" id="FMWD01000009">
    <property type="protein sequence ID" value="SCZ64992.1"/>
    <property type="molecule type" value="Genomic_DNA"/>
</dbReference>
<keyword evidence="2" id="KW-1185">Reference proteome</keyword>
<name>A0A1G5QTB4_9GAMM</name>
<dbReference type="SUPFAM" id="SSF103190">
    <property type="entry name" value="Sensory domain-like"/>
    <property type="match status" value="1"/>
</dbReference>
<dbReference type="AlphaFoldDB" id="A0A1G5QTB4"/>
<proteinExistence type="predicted"/>
<organism evidence="1 2">
    <name type="scientific">Thiohalomonas denitrificans</name>
    <dbReference type="NCBI Taxonomy" id="415747"/>
    <lineage>
        <taxon>Bacteria</taxon>
        <taxon>Pseudomonadati</taxon>
        <taxon>Pseudomonadota</taxon>
        <taxon>Gammaproteobacteria</taxon>
        <taxon>Thiohalomonadales</taxon>
        <taxon>Thiohalomonadaceae</taxon>
        <taxon>Thiohalomonas</taxon>
    </lineage>
</organism>
<evidence type="ECO:0000313" key="1">
    <source>
        <dbReference type="EMBL" id="SCZ64992.1"/>
    </source>
</evidence>
<accession>A0A1G5QTB4</accession>
<dbReference type="Gene3D" id="3.30.450.20">
    <property type="entry name" value="PAS domain"/>
    <property type="match status" value="1"/>
</dbReference>
<protein>
    <submittedName>
        <fullName evidence="1">Uncharacterized protein</fullName>
    </submittedName>
</protein>
<dbReference type="Proteomes" id="UP000199648">
    <property type="component" value="Unassembled WGS sequence"/>
</dbReference>
<dbReference type="OrthoDB" id="8477901at2"/>